<dbReference type="Pfam" id="PF03018">
    <property type="entry name" value="Dirigent"/>
    <property type="match status" value="1"/>
</dbReference>
<feature type="chain" id="PRO_5044529082" description="Dirigent protein" evidence="4">
    <location>
        <begin position="34"/>
        <end position="198"/>
    </location>
</feature>
<dbReference type="AlphaFoldDB" id="A0ABD1AEQ0"/>
<dbReference type="Proteomes" id="UP001558713">
    <property type="component" value="Unassembled WGS sequence"/>
</dbReference>
<dbReference type="GO" id="GO:0009699">
    <property type="term" value="P:phenylpropanoid biosynthetic process"/>
    <property type="evidence" value="ECO:0007669"/>
    <property type="project" value="UniProtKB-ARBA"/>
</dbReference>
<evidence type="ECO:0000313" key="5">
    <source>
        <dbReference type="EMBL" id="KAL1204923.1"/>
    </source>
</evidence>
<accession>A0ABD1AEQ0</accession>
<keyword evidence="4" id="KW-0732">Signal</keyword>
<proteinExistence type="inferred from homology"/>
<dbReference type="InterPro" id="IPR044859">
    <property type="entry name" value="Allene_oxi_cyc_Dirigent"/>
</dbReference>
<keyword evidence="4" id="KW-0052">Apoplast</keyword>
<dbReference type="InterPro" id="IPR004265">
    <property type="entry name" value="Dirigent"/>
</dbReference>
<keyword evidence="6" id="KW-1185">Reference proteome</keyword>
<evidence type="ECO:0000256" key="3">
    <source>
        <dbReference type="ARBA" id="ARBA00022525"/>
    </source>
</evidence>
<name>A0ABD1AEQ0_CARAN</name>
<sequence length="198" mass="21942">MAASFMYYAHNNHNMTNLILILAAQIFLLAADASPGDFARTMNQKQLGLHNKEKLTHLRVYWHDSVSGRNPSTVMIQQPVSNSSLFGSISMMDDALTLDMPRNSTVVGYAQGIYAGAAQEEIGFLMVMNFAFKTGKYNGSTLAILGRNTVRLKVREMPVVGGSGIFRFARGYVEAQTKLFDPKSGVAIVEYNCYILHY</sequence>
<comment type="subunit">
    <text evidence="2 4">Homodimer.</text>
</comment>
<comment type="similarity">
    <text evidence="1 4">Belongs to the plant dirigent protein family.</text>
</comment>
<evidence type="ECO:0000313" key="6">
    <source>
        <dbReference type="Proteomes" id="UP001558713"/>
    </source>
</evidence>
<dbReference type="PANTHER" id="PTHR21495">
    <property type="entry name" value="NUCLEOPORIN-RELATED"/>
    <property type="match status" value="1"/>
</dbReference>
<evidence type="ECO:0000256" key="2">
    <source>
        <dbReference type="ARBA" id="ARBA00011738"/>
    </source>
</evidence>
<feature type="signal peptide" evidence="4">
    <location>
        <begin position="1"/>
        <end position="33"/>
    </location>
</feature>
<comment type="subcellular location">
    <subcellularLocation>
        <location evidence="4">Secreted</location>
        <location evidence="4">Extracellular space</location>
        <location evidence="4">Apoplast</location>
    </subcellularLocation>
</comment>
<comment type="caution">
    <text evidence="5">The sequence shown here is derived from an EMBL/GenBank/DDBJ whole genome shotgun (WGS) entry which is preliminary data.</text>
</comment>
<protein>
    <recommendedName>
        <fullName evidence="4">Dirigent protein</fullName>
    </recommendedName>
</protein>
<evidence type="ECO:0000256" key="4">
    <source>
        <dbReference type="RuleBase" id="RU363099"/>
    </source>
</evidence>
<dbReference type="GO" id="GO:0048046">
    <property type="term" value="C:apoplast"/>
    <property type="evidence" value="ECO:0007669"/>
    <property type="project" value="UniProtKB-SubCell"/>
</dbReference>
<dbReference type="EMBL" id="JBANAX010000526">
    <property type="protein sequence ID" value="KAL1204923.1"/>
    <property type="molecule type" value="Genomic_DNA"/>
</dbReference>
<keyword evidence="3 4" id="KW-0964">Secreted</keyword>
<reference evidence="5 6" key="1">
    <citation type="submission" date="2024-04" db="EMBL/GenBank/DDBJ databases">
        <title>Genome assembly C_amara_ONT_v2.</title>
        <authorList>
            <person name="Yant L."/>
            <person name="Moore C."/>
            <person name="Slenker M."/>
        </authorList>
    </citation>
    <scope>NUCLEOTIDE SEQUENCE [LARGE SCALE GENOMIC DNA]</scope>
    <source>
        <tissue evidence="5">Leaf</tissue>
    </source>
</reference>
<gene>
    <name evidence="5" type="ORF">V5N11_017517</name>
</gene>
<organism evidence="5 6">
    <name type="scientific">Cardamine amara subsp. amara</name>
    <dbReference type="NCBI Taxonomy" id="228776"/>
    <lineage>
        <taxon>Eukaryota</taxon>
        <taxon>Viridiplantae</taxon>
        <taxon>Streptophyta</taxon>
        <taxon>Embryophyta</taxon>
        <taxon>Tracheophyta</taxon>
        <taxon>Spermatophyta</taxon>
        <taxon>Magnoliopsida</taxon>
        <taxon>eudicotyledons</taxon>
        <taxon>Gunneridae</taxon>
        <taxon>Pentapetalae</taxon>
        <taxon>rosids</taxon>
        <taxon>malvids</taxon>
        <taxon>Brassicales</taxon>
        <taxon>Brassicaceae</taxon>
        <taxon>Cardamineae</taxon>
        <taxon>Cardamine</taxon>
    </lineage>
</organism>
<evidence type="ECO:0000256" key="1">
    <source>
        <dbReference type="ARBA" id="ARBA00010746"/>
    </source>
</evidence>
<comment type="function">
    <text evidence="4">Dirigent proteins impart stereoselectivity on the phenoxy radical-coupling reaction, yielding optically active lignans from two molecules of coniferyl alcohol in the biosynthesis of lignans, flavonolignans, and alkaloids and thus plays a central role in plant secondary metabolism.</text>
</comment>
<dbReference type="Gene3D" id="2.40.480.10">
    <property type="entry name" value="Allene oxide cyclase-like"/>
    <property type="match status" value="1"/>
</dbReference>